<proteinExistence type="inferred from homology"/>
<dbReference type="Pfam" id="PF00293">
    <property type="entry name" value="NUDIX"/>
    <property type="match status" value="1"/>
</dbReference>
<dbReference type="Gene3D" id="3.90.79.10">
    <property type="entry name" value="Nucleoside Triphosphate Pyrophosphohydrolase"/>
    <property type="match status" value="1"/>
</dbReference>
<gene>
    <name evidence="3" type="ORF">JF544_02555</name>
</gene>
<evidence type="ECO:0000256" key="1">
    <source>
        <dbReference type="ARBA" id="ARBA00005582"/>
    </source>
</evidence>
<dbReference type="InterPro" id="IPR015797">
    <property type="entry name" value="NUDIX_hydrolase-like_dom_sf"/>
</dbReference>
<dbReference type="RefSeq" id="WP_206932250.1">
    <property type="nucleotide sequence ID" value="NZ_JAEKJY010000001.1"/>
</dbReference>
<evidence type="ECO:0000313" key="3">
    <source>
        <dbReference type="EMBL" id="MBN8234105.1"/>
    </source>
</evidence>
<dbReference type="SUPFAM" id="SSF55811">
    <property type="entry name" value="Nudix"/>
    <property type="match status" value="1"/>
</dbReference>
<sequence>MSYSYIINVEAAIMKNGQFLLIQRSPEEEHAGGLYSLPGGKMEFSPDSLDVLEDNVRREIKEEIGLTLDGDLTYVHSNTFLIGDIQVLNVVFLTADFKGEPYIKSPEEVADMVWVEPDLNESPVPIPPWTANSIQKAVERQSKIYF</sequence>
<dbReference type="Proteomes" id="UP000663970">
    <property type="component" value="Unassembled WGS sequence"/>
</dbReference>
<feature type="domain" description="Nudix hydrolase" evidence="2">
    <location>
        <begin position="4"/>
        <end position="137"/>
    </location>
</feature>
<evidence type="ECO:0000259" key="2">
    <source>
        <dbReference type="PROSITE" id="PS51462"/>
    </source>
</evidence>
<dbReference type="EMBL" id="JAEKJY010000001">
    <property type="protein sequence ID" value="MBN8234105.1"/>
    <property type="molecule type" value="Genomic_DNA"/>
</dbReference>
<reference evidence="3 4" key="1">
    <citation type="submission" date="2020-12" db="EMBL/GenBank/DDBJ databases">
        <title>Oil enriched cultivation method for isolating marine PHA-producing bacteria.</title>
        <authorList>
            <person name="Zheng W."/>
            <person name="Yu S."/>
            <person name="Huang Y."/>
        </authorList>
    </citation>
    <scope>NUCLEOTIDE SEQUENCE [LARGE SCALE GENOMIC DNA]</scope>
    <source>
        <strain evidence="3 4">SY-2-6</strain>
    </source>
</reference>
<keyword evidence="4" id="KW-1185">Reference proteome</keyword>
<comment type="caution">
    <text evidence="3">The sequence shown here is derived from an EMBL/GenBank/DDBJ whole genome shotgun (WGS) entry which is preliminary data.</text>
</comment>
<evidence type="ECO:0000313" key="4">
    <source>
        <dbReference type="Proteomes" id="UP000663970"/>
    </source>
</evidence>
<comment type="similarity">
    <text evidence="1">Belongs to the Nudix hydrolase family.</text>
</comment>
<dbReference type="PROSITE" id="PS51462">
    <property type="entry name" value="NUDIX"/>
    <property type="match status" value="1"/>
</dbReference>
<protein>
    <submittedName>
        <fullName evidence="3">NUDIX domain-containing protein</fullName>
    </submittedName>
</protein>
<dbReference type="PANTHER" id="PTHR43736:SF1">
    <property type="entry name" value="DIHYDRONEOPTERIN TRIPHOSPHATE DIPHOSPHATASE"/>
    <property type="match status" value="1"/>
</dbReference>
<organism evidence="3 4">
    <name type="scientific">Halobacillus kuroshimensis</name>
    <dbReference type="NCBI Taxonomy" id="302481"/>
    <lineage>
        <taxon>Bacteria</taxon>
        <taxon>Bacillati</taxon>
        <taxon>Bacillota</taxon>
        <taxon>Bacilli</taxon>
        <taxon>Bacillales</taxon>
        <taxon>Bacillaceae</taxon>
        <taxon>Halobacillus</taxon>
    </lineage>
</organism>
<name>A0ABS3DRY2_9BACI</name>
<accession>A0ABS3DRY2</accession>
<dbReference type="InterPro" id="IPR000086">
    <property type="entry name" value="NUDIX_hydrolase_dom"/>
</dbReference>
<dbReference type="PANTHER" id="PTHR43736">
    <property type="entry name" value="ADP-RIBOSE PYROPHOSPHATASE"/>
    <property type="match status" value="1"/>
</dbReference>